<dbReference type="GO" id="GO:0016747">
    <property type="term" value="F:acyltransferase activity, transferring groups other than amino-acyl groups"/>
    <property type="evidence" value="ECO:0007669"/>
    <property type="project" value="InterPro"/>
</dbReference>
<keyword evidence="5" id="KW-1185">Reference proteome</keyword>
<evidence type="ECO:0000313" key="5">
    <source>
        <dbReference type="Proteomes" id="UP000538929"/>
    </source>
</evidence>
<comment type="caution">
    <text evidence="4">The sequence shown here is derived from an EMBL/GenBank/DDBJ whole genome shotgun (WGS) entry which is preliminary data.</text>
</comment>
<dbReference type="Pfam" id="PF00583">
    <property type="entry name" value="Acetyltransf_1"/>
    <property type="match status" value="1"/>
</dbReference>
<organism evidence="4 5">
    <name type="scientific">Streptomyces alkaliphilus</name>
    <dbReference type="NCBI Taxonomy" id="1472722"/>
    <lineage>
        <taxon>Bacteria</taxon>
        <taxon>Bacillati</taxon>
        <taxon>Actinomycetota</taxon>
        <taxon>Actinomycetes</taxon>
        <taxon>Kitasatosporales</taxon>
        <taxon>Streptomycetaceae</taxon>
        <taxon>Streptomyces</taxon>
    </lineage>
</organism>
<evidence type="ECO:0000256" key="2">
    <source>
        <dbReference type="ARBA" id="ARBA00023315"/>
    </source>
</evidence>
<keyword evidence="1 4" id="KW-0808">Transferase</keyword>
<dbReference type="InterPro" id="IPR016181">
    <property type="entry name" value="Acyl_CoA_acyltransferase"/>
</dbReference>
<proteinExistence type="predicted"/>
<evidence type="ECO:0000259" key="3">
    <source>
        <dbReference type="PROSITE" id="PS51186"/>
    </source>
</evidence>
<dbReference type="RefSeq" id="WP_143620032.1">
    <property type="nucleotide sequence ID" value="NZ_VJYJ02000229.1"/>
</dbReference>
<dbReference type="Gene3D" id="3.40.630.30">
    <property type="match status" value="1"/>
</dbReference>
<dbReference type="PANTHER" id="PTHR43877:SF2">
    <property type="entry name" value="AMINOALKYLPHOSPHONATE N-ACETYLTRANSFERASE-RELATED"/>
    <property type="match status" value="1"/>
</dbReference>
<keyword evidence="2" id="KW-0012">Acyltransferase</keyword>
<dbReference type="AlphaFoldDB" id="A0A7W3TG80"/>
<dbReference type="CDD" id="cd04301">
    <property type="entry name" value="NAT_SF"/>
    <property type="match status" value="1"/>
</dbReference>
<reference evidence="5" key="1">
    <citation type="submission" date="2019-10" db="EMBL/GenBank/DDBJ databases">
        <title>Streptomyces sp. nov., a novel actinobacterium isolated from alkaline environment.</title>
        <authorList>
            <person name="Golinska P."/>
        </authorList>
    </citation>
    <scope>NUCLEOTIDE SEQUENCE [LARGE SCALE GENOMIC DNA]</scope>
    <source>
        <strain evidence="5">DSM 42118</strain>
    </source>
</reference>
<protein>
    <submittedName>
        <fullName evidence="4">GNAT family N-acetyltransferase</fullName>
    </submittedName>
</protein>
<sequence>MITLRPLTPDDWPLWREVRLAALADAPRAFGSRLADWQGENDREERWRERLVLPGARTLVAEWEGAPVGVAGGVPIPGAEDVAEPVSMWVAGPARGRGVGDRLITAVEQWAREEHGAVALRLAVAPDNPHAAALYRRRGFRRTDLPGNTLPDGRVEHIMEKPLTSLD</sequence>
<evidence type="ECO:0000313" key="4">
    <source>
        <dbReference type="EMBL" id="MBB0246095.1"/>
    </source>
</evidence>
<dbReference type="Proteomes" id="UP000538929">
    <property type="component" value="Unassembled WGS sequence"/>
</dbReference>
<gene>
    <name evidence="4" type="ORF">FNQ90_18785</name>
</gene>
<accession>A0A7W3TG80</accession>
<dbReference type="EMBL" id="VKHT01000730">
    <property type="protein sequence ID" value="MBB0246095.1"/>
    <property type="molecule type" value="Genomic_DNA"/>
</dbReference>
<dbReference type="PANTHER" id="PTHR43877">
    <property type="entry name" value="AMINOALKYLPHOSPHONATE N-ACETYLTRANSFERASE-RELATED-RELATED"/>
    <property type="match status" value="1"/>
</dbReference>
<dbReference type="InterPro" id="IPR000182">
    <property type="entry name" value="GNAT_dom"/>
</dbReference>
<name>A0A7W3TG80_9ACTN</name>
<evidence type="ECO:0000256" key="1">
    <source>
        <dbReference type="ARBA" id="ARBA00022679"/>
    </source>
</evidence>
<feature type="domain" description="N-acetyltransferase" evidence="3">
    <location>
        <begin position="2"/>
        <end position="164"/>
    </location>
</feature>
<dbReference type="PROSITE" id="PS51186">
    <property type="entry name" value="GNAT"/>
    <property type="match status" value="1"/>
</dbReference>
<dbReference type="SUPFAM" id="SSF55729">
    <property type="entry name" value="Acyl-CoA N-acyltransferases (Nat)"/>
    <property type="match status" value="1"/>
</dbReference>
<dbReference type="InterPro" id="IPR050832">
    <property type="entry name" value="Bact_Acetyltransf"/>
</dbReference>